<feature type="compositionally biased region" description="Basic and acidic residues" evidence="1">
    <location>
        <begin position="402"/>
        <end position="411"/>
    </location>
</feature>
<dbReference type="Proteomes" id="UP000246464">
    <property type="component" value="Chromosome 15"/>
</dbReference>
<gene>
    <name evidence="2" type="ORF">SMAX5B_008492</name>
</gene>
<feature type="compositionally biased region" description="Low complexity" evidence="1">
    <location>
        <begin position="1"/>
        <end position="11"/>
    </location>
</feature>
<feature type="compositionally biased region" description="Acidic residues" evidence="1">
    <location>
        <begin position="16"/>
        <end position="32"/>
    </location>
</feature>
<dbReference type="AlphaFoldDB" id="A0A2U9CFN9"/>
<organism evidence="2 3">
    <name type="scientific">Scophthalmus maximus</name>
    <name type="common">Turbot</name>
    <name type="synonym">Psetta maxima</name>
    <dbReference type="NCBI Taxonomy" id="52904"/>
    <lineage>
        <taxon>Eukaryota</taxon>
        <taxon>Metazoa</taxon>
        <taxon>Chordata</taxon>
        <taxon>Craniata</taxon>
        <taxon>Vertebrata</taxon>
        <taxon>Euteleostomi</taxon>
        <taxon>Actinopterygii</taxon>
        <taxon>Neopterygii</taxon>
        <taxon>Teleostei</taxon>
        <taxon>Neoteleostei</taxon>
        <taxon>Acanthomorphata</taxon>
        <taxon>Carangaria</taxon>
        <taxon>Pleuronectiformes</taxon>
        <taxon>Pleuronectoidei</taxon>
        <taxon>Scophthalmidae</taxon>
        <taxon>Scophthalmus</taxon>
    </lineage>
</organism>
<feature type="region of interest" description="Disordered" evidence="1">
    <location>
        <begin position="1"/>
        <end position="76"/>
    </location>
</feature>
<evidence type="ECO:0000313" key="3">
    <source>
        <dbReference type="Proteomes" id="UP000246464"/>
    </source>
</evidence>
<dbReference type="EMBL" id="CP026257">
    <property type="protein sequence ID" value="AWP14506.1"/>
    <property type="molecule type" value="Genomic_DNA"/>
</dbReference>
<sequence length="596" mass="64070">MEPYIIPYHSSSPPPLDDDGDGEAGSEDDEFGDFGGFCSPPGIADSTKPPSSLRKPPPTTKAATHPPSCNINHPVELPQTVPTLSLGSGRAQVDVEEQGSNAESTLHLTNGYAEGDHNSGAHGASVAATCSPTEETGFADFTVFAEQAAHPWCCGLTPLGSAEAWAGGVEGTNSAKEIFASGREAVMESEPRSQCAYKAKANVCTKIKHCEKRDAAVEPPSQDHQPQEAAAALRFPSDQPHFGQEVGGKRGDSWREMRYRLNYLQTAESQEDEGSEKGGEKTVPQTISVYESECSEDLASVCDDFSFEGVSAEWEPNVSSLASLGDQSDLDRTDDEDEELGSNWHSHAFGNSSKAANLSQTEAEQAPHRCDQSLTQETTATSNQQHSITDAEDEFADFNDGGSEHRRDRDWVQTADVRVQSLGSLPPSDSFADFCSAPTQEEDGGEGSWAEFQDQRAPEEGSRQPDRVSSLQADGNTEEEQNRVGQCGDSRRNSCQASLSRRVLQLLLASFPEVVVPTPEGEEEEEEEEEEEALTLGALLHSSHLPESEEEEKMPELSGAQWSWTGAAVALAALRTVRPLAEPLTSGAGSRLPAIT</sequence>
<proteinExistence type="predicted"/>
<reference evidence="2 3" key="1">
    <citation type="submission" date="2017-12" db="EMBL/GenBank/DDBJ databases">
        <title>Integrating genomic resources of turbot (Scophthalmus maximus) in depth evaluation of genetic and physical mapping variation across individuals.</title>
        <authorList>
            <person name="Martinez P."/>
        </authorList>
    </citation>
    <scope>NUCLEOTIDE SEQUENCE [LARGE SCALE GENOMIC DNA]</scope>
</reference>
<accession>A0A2U9CFN9</accession>
<protein>
    <submittedName>
        <fullName evidence="2">Putative aftiphilin-like</fullName>
    </submittedName>
</protein>
<keyword evidence="3" id="KW-1185">Reference proteome</keyword>
<feature type="region of interest" description="Disordered" evidence="1">
    <location>
        <begin position="318"/>
        <end position="491"/>
    </location>
</feature>
<feature type="compositionally biased region" description="Polar residues" evidence="1">
    <location>
        <begin position="372"/>
        <end position="388"/>
    </location>
</feature>
<name>A0A2U9CFN9_SCOMX</name>
<feature type="region of interest" description="Disordered" evidence="1">
    <location>
        <begin position="217"/>
        <end position="250"/>
    </location>
</feature>
<feature type="compositionally biased region" description="Polar residues" evidence="1">
    <location>
        <begin position="343"/>
        <end position="363"/>
    </location>
</feature>
<feature type="compositionally biased region" description="Basic and acidic residues" evidence="1">
    <location>
        <begin position="453"/>
        <end position="466"/>
    </location>
</feature>
<evidence type="ECO:0000313" key="2">
    <source>
        <dbReference type="EMBL" id="AWP14506.1"/>
    </source>
</evidence>
<evidence type="ECO:0000256" key="1">
    <source>
        <dbReference type="SAM" id="MobiDB-lite"/>
    </source>
</evidence>